<reference evidence="1 2" key="2">
    <citation type="submission" date="2007-08" db="EMBL/GenBank/DDBJ databases">
        <authorList>
            <person name="Fulton L."/>
            <person name="Clifton S."/>
            <person name="Fulton B."/>
            <person name="Xu J."/>
            <person name="Minx P."/>
            <person name="Pepin K.H."/>
            <person name="Johnson M."/>
            <person name="Thiruvilangam P."/>
            <person name="Bhonagiri V."/>
            <person name="Nash W.E."/>
            <person name="Wang C."/>
            <person name="Mardis E.R."/>
            <person name="Wilson R.K."/>
        </authorList>
    </citation>
    <scope>NUCLEOTIDE SEQUENCE [LARGE SCALE GENOMIC DNA]</scope>
    <source>
        <strain evidence="1 2">DSM 753</strain>
    </source>
</reference>
<evidence type="ECO:0000313" key="2">
    <source>
        <dbReference type="Proteomes" id="UP000003490"/>
    </source>
</evidence>
<dbReference type="HOGENOM" id="CLU_3287428_0_0_9"/>
<reference evidence="1 2" key="1">
    <citation type="submission" date="2007-08" db="EMBL/GenBank/DDBJ databases">
        <title>Draft genome sequence of Clostridium leptum (DSM 753).</title>
        <authorList>
            <person name="Sudarsanam P."/>
            <person name="Ley R."/>
            <person name="Guruge J."/>
            <person name="Turnbaugh P.J."/>
            <person name="Mahowald M."/>
            <person name="Liep D."/>
            <person name="Gordon J."/>
        </authorList>
    </citation>
    <scope>NUCLEOTIDE SEQUENCE [LARGE SCALE GENOMIC DNA]</scope>
    <source>
        <strain evidence="1 2">DSM 753</strain>
    </source>
</reference>
<dbReference type="Proteomes" id="UP000003490">
    <property type="component" value="Unassembled WGS sequence"/>
</dbReference>
<organism evidence="1 2">
    <name type="scientific">[Clostridium] leptum DSM 753</name>
    <dbReference type="NCBI Taxonomy" id="428125"/>
    <lineage>
        <taxon>Bacteria</taxon>
        <taxon>Bacillati</taxon>
        <taxon>Bacillota</taxon>
        <taxon>Clostridia</taxon>
        <taxon>Eubacteriales</taxon>
        <taxon>Oscillospiraceae</taxon>
        <taxon>Oscillospiraceae incertae sedis</taxon>
    </lineage>
</organism>
<dbReference type="AlphaFoldDB" id="A7VTE6"/>
<accession>A7VTE6</accession>
<gene>
    <name evidence="1" type="ORF">CLOLEP_01838</name>
</gene>
<name>A7VTE6_9FIRM</name>
<evidence type="ECO:0000313" key="1">
    <source>
        <dbReference type="EMBL" id="EDO61442.1"/>
    </source>
</evidence>
<comment type="caution">
    <text evidence="1">The sequence shown here is derived from an EMBL/GenBank/DDBJ whole genome shotgun (WGS) entry which is preliminary data.</text>
</comment>
<sequence length="40" mass="4770">MYFTTERKSNTKMIGKKRYFIRNTAFNLSLYESGCQVKTL</sequence>
<dbReference type="EMBL" id="ABCB02000018">
    <property type="protein sequence ID" value="EDO61442.1"/>
    <property type="molecule type" value="Genomic_DNA"/>
</dbReference>
<proteinExistence type="predicted"/>
<protein>
    <submittedName>
        <fullName evidence="1">Uncharacterized protein</fullName>
    </submittedName>
</protein>